<feature type="chain" id="PRO_5031571106" evidence="4">
    <location>
        <begin position="25"/>
        <end position="313"/>
    </location>
</feature>
<accession>A0A7X3KQC3</accession>
<evidence type="ECO:0000256" key="1">
    <source>
        <dbReference type="ARBA" id="ARBA00022737"/>
    </source>
</evidence>
<dbReference type="Proteomes" id="UP000437638">
    <property type="component" value="Unassembled WGS sequence"/>
</dbReference>
<name>A0A7X3KQC3_9GAMM</name>
<evidence type="ECO:0000256" key="2">
    <source>
        <dbReference type="ARBA" id="ARBA00022803"/>
    </source>
</evidence>
<dbReference type="Pfam" id="PF13529">
    <property type="entry name" value="Peptidase_C39_2"/>
    <property type="match status" value="1"/>
</dbReference>
<dbReference type="CDD" id="cd02549">
    <property type="entry name" value="Peptidase_C39A"/>
    <property type="match status" value="1"/>
</dbReference>
<evidence type="ECO:0000256" key="4">
    <source>
        <dbReference type="SAM" id="SignalP"/>
    </source>
</evidence>
<evidence type="ECO:0000259" key="5">
    <source>
        <dbReference type="Pfam" id="PF13529"/>
    </source>
</evidence>
<feature type="domain" description="Peptidase C39-like" evidence="5">
    <location>
        <begin position="45"/>
        <end position="152"/>
    </location>
</feature>
<keyword evidence="7" id="KW-1185">Reference proteome</keyword>
<dbReference type="EMBL" id="WTKP01000005">
    <property type="protein sequence ID" value="MWJ28335.1"/>
    <property type="molecule type" value="Genomic_DNA"/>
</dbReference>
<gene>
    <name evidence="6" type="ORF">GPM19_08975</name>
</gene>
<comment type="caution">
    <text evidence="6">The sequence shown here is derived from an EMBL/GenBank/DDBJ whole genome shotgun (WGS) entry which is preliminary data.</text>
</comment>
<evidence type="ECO:0000256" key="3">
    <source>
        <dbReference type="PROSITE-ProRule" id="PRU00339"/>
    </source>
</evidence>
<dbReference type="InterPro" id="IPR013105">
    <property type="entry name" value="TPR_2"/>
</dbReference>
<dbReference type="SMART" id="SM00028">
    <property type="entry name" value="TPR"/>
    <property type="match status" value="2"/>
</dbReference>
<proteinExistence type="predicted"/>
<dbReference type="InterPro" id="IPR039564">
    <property type="entry name" value="Peptidase_C39-like"/>
</dbReference>
<dbReference type="AlphaFoldDB" id="A0A7X3KQC3"/>
<dbReference type="InterPro" id="IPR019734">
    <property type="entry name" value="TPR_rpt"/>
</dbReference>
<evidence type="ECO:0000313" key="6">
    <source>
        <dbReference type="EMBL" id="MWJ28335.1"/>
    </source>
</evidence>
<feature type="repeat" description="TPR" evidence="3">
    <location>
        <begin position="231"/>
        <end position="264"/>
    </location>
</feature>
<sequence>MPSCLFYARFAGVLLLMSLLLGCAASPRLNDSTLNNLPQEQLLKEVPFYAQRDYQCGPASLAMVLNAAGVNVEMENLILQVFIPGRKGSVQSEMLATVRRHGMIPFPVEGSLDALLTQLASGQPVVVLQNLALPAWPMWHYAVVIGYDLPTRALTLHSGEISNHEMSLSRFDATWARSERWGFTVLPPGSLPKGIRPFRAIEAISAFESVQGVQAALPSWKALVQAHPDSAMGHFALGNAHYALGEVKKSQQALERAVSLDESLGVAWLNLGLLEQQLDNEMEARQALGRAAALTGPWQAKAQEELNTLSHVN</sequence>
<dbReference type="PROSITE" id="PS50005">
    <property type="entry name" value="TPR"/>
    <property type="match status" value="1"/>
</dbReference>
<reference evidence="6 7" key="1">
    <citation type="submission" date="2019-12" db="EMBL/GenBank/DDBJ databases">
        <title>Halomonas rutogse sp. nov. isolated from two lakes on Tibetan Plateau.</title>
        <authorList>
            <person name="Gao P."/>
        </authorList>
    </citation>
    <scope>NUCLEOTIDE SEQUENCE [LARGE SCALE GENOMIC DNA]</scope>
    <source>
        <strain evidence="6 7">ZH2S</strain>
    </source>
</reference>
<organism evidence="6 7">
    <name type="scientific">Vreelandella zhuhanensis</name>
    <dbReference type="NCBI Taxonomy" id="2684210"/>
    <lineage>
        <taxon>Bacteria</taxon>
        <taxon>Pseudomonadati</taxon>
        <taxon>Pseudomonadota</taxon>
        <taxon>Gammaproteobacteria</taxon>
        <taxon>Oceanospirillales</taxon>
        <taxon>Halomonadaceae</taxon>
        <taxon>Vreelandella</taxon>
    </lineage>
</organism>
<keyword evidence="4" id="KW-0732">Signal</keyword>
<dbReference type="Gene3D" id="1.25.40.10">
    <property type="entry name" value="Tetratricopeptide repeat domain"/>
    <property type="match status" value="1"/>
</dbReference>
<feature type="signal peptide" evidence="4">
    <location>
        <begin position="1"/>
        <end position="24"/>
    </location>
</feature>
<keyword evidence="1" id="KW-0677">Repeat</keyword>
<keyword evidence="2 3" id="KW-0802">TPR repeat</keyword>
<dbReference type="NCBIfam" id="NF033920">
    <property type="entry name" value="C39_PA2778_fam"/>
    <property type="match status" value="1"/>
</dbReference>
<evidence type="ECO:0000313" key="7">
    <source>
        <dbReference type="Proteomes" id="UP000437638"/>
    </source>
</evidence>
<dbReference type="InterPro" id="IPR039563">
    <property type="entry name" value="Peptidase_C39_single_dom"/>
</dbReference>
<dbReference type="InterPro" id="IPR011990">
    <property type="entry name" value="TPR-like_helical_dom_sf"/>
</dbReference>
<dbReference type="Pfam" id="PF07719">
    <property type="entry name" value="TPR_2"/>
    <property type="match status" value="1"/>
</dbReference>
<dbReference type="SUPFAM" id="SSF48452">
    <property type="entry name" value="TPR-like"/>
    <property type="match status" value="1"/>
</dbReference>
<protein>
    <submittedName>
        <fullName evidence="6">PA2778 family cysteine peptidase</fullName>
    </submittedName>
</protein>
<dbReference type="Gene3D" id="3.90.70.10">
    <property type="entry name" value="Cysteine proteinases"/>
    <property type="match status" value="1"/>
</dbReference>